<protein>
    <recommendedName>
        <fullName evidence="4">Pentatricopeptide repeat-containing protein</fullName>
    </recommendedName>
</protein>
<evidence type="ECO:0000313" key="2">
    <source>
        <dbReference type="EMBL" id="RWR86237.1"/>
    </source>
</evidence>
<feature type="repeat" description="PPR" evidence="1">
    <location>
        <begin position="42"/>
        <end position="76"/>
    </location>
</feature>
<dbReference type="PROSITE" id="PS51375">
    <property type="entry name" value="PPR"/>
    <property type="match status" value="1"/>
</dbReference>
<reference evidence="2 3" key="1">
    <citation type="journal article" date="2019" name="Nat. Plants">
        <title>Stout camphor tree genome fills gaps in understanding of flowering plant genome evolution.</title>
        <authorList>
            <person name="Chaw S.M."/>
            <person name="Liu Y.C."/>
            <person name="Wu Y.W."/>
            <person name="Wang H.Y."/>
            <person name="Lin C.I."/>
            <person name="Wu C.S."/>
            <person name="Ke H.M."/>
            <person name="Chang L.Y."/>
            <person name="Hsu C.Y."/>
            <person name="Yang H.T."/>
            <person name="Sudianto E."/>
            <person name="Hsu M.H."/>
            <person name="Wu K.P."/>
            <person name="Wang L.N."/>
            <person name="Leebens-Mack J.H."/>
            <person name="Tsai I.J."/>
        </authorList>
    </citation>
    <scope>NUCLEOTIDE SEQUENCE [LARGE SCALE GENOMIC DNA]</scope>
    <source>
        <strain evidence="3">cv. Chaw 1501</strain>
        <tissue evidence="2">Young leaves</tissue>
    </source>
</reference>
<dbReference type="Proteomes" id="UP000283530">
    <property type="component" value="Unassembled WGS sequence"/>
</dbReference>
<evidence type="ECO:0000313" key="3">
    <source>
        <dbReference type="Proteomes" id="UP000283530"/>
    </source>
</evidence>
<keyword evidence="3" id="KW-1185">Reference proteome</keyword>
<accession>A0A3S3N110</accession>
<dbReference type="AlphaFoldDB" id="A0A3S3N110"/>
<dbReference type="InterPro" id="IPR002885">
    <property type="entry name" value="PPR_rpt"/>
</dbReference>
<sequence length="79" mass="9369">MLALFCERRIWHNSAWEDPPDGFLFRPLYPKWLVFDESPDRESVLWNSMIGVYLKCGLFQTAHDLFEIIPNKNVIRVVS</sequence>
<evidence type="ECO:0008006" key="4">
    <source>
        <dbReference type="Google" id="ProtNLM"/>
    </source>
</evidence>
<comment type="caution">
    <text evidence="2">The sequence shown here is derived from an EMBL/GenBank/DDBJ whole genome shotgun (WGS) entry which is preliminary data.</text>
</comment>
<evidence type="ECO:0000256" key="1">
    <source>
        <dbReference type="PROSITE-ProRule" id="PRU00708"/>
    </source>
</evidence>
<name>A0A3S3N110_9MAGN</name>
<dbReference type="EMBL" id="QPKB01000006">
    <property type="protein sequence ID" value="RWR86237.1"/>
    <property type="molecule type" value="Genomic_DNA"/>
</dbReference>
<organism evidence="2 3">
    <name type="scientific">Cinnamomum micranthum f. kanehirae</name>
    <dbReference type="NCBI Taxonomy" id="337451"/>
    <lineage>
        <taxon>Eukaryota</taxon>
        <taxon>Viridiplantae</taxon>
        <taxon>Streptophyta</taxon>
        <taxon>Embryophyta</taxon>
        <taxon>Tracheophyta</taxon>
        <taxon>Spermatophyta</taxon>
        <taxon>Magnoliopsida</taxon>
        <taxon>Magnoliidae</taxon>
        <taxon>Laurales</taxon>
        <taxon>Lauraceae</taxon>
        <taxon>Cinnamomum</taxon>
    </lineage>
</organism>
<proteinExistence type="predicted"/>
<gene>
    <name evidence="2" type="ORF">CKAN_01512400</name>
</gene>
<dbReference type="OrthoDB" id="1937829at2759"/>